<keyword evidence="1" id="KW-0676">Redox-active center</keyword>
<dbReference type="AlphaFoldDB" id="A0A2T4U7U7"/>
<keyword evidence="3" id="KW-1185">Reference proteome</keyword>
<evidence type="ECO:0000313" key="3">
    <source>
        <dbReference type="Proteomes" id="UP000240509"/>
    </source>
</evidence>
<dbReference type="InterPro" id="IPR036249">
    <property type="entry name" value="Thioredoxin-like_sf"/>
</dbReference>
<proteinExistence type="predicted"/>
<gene>
    <name evidence="2" type="ORF">C6Y45_05420</name>
</gene>
<evidence type="ECO:0000313" key="2">
    <source>
        <dbReference type="EMBL" id="PTL39483.1"/>
    </source>
</evidence>
<name>A0A2T4U7U7_9BACI</name>
<reference evidence="2 3" key="1">
    <citation type="submission" date="2018-03" db="EMBL/GenBank/DDBJ databases">
        <title>Alkalicoccus saliphilus sp. nov., isolated from a mineral pool.</title>
        <authorList>
            <person name="Zhao B."/>
        </authorList>
    </citation>
    <scope>NUCLEOTIDE SEQUENCE [LARGE SCALE GENOMIC DNA]</scope>
    <source>
        <strain evidence="2 3">6AG</strain>
    </source>
</reference>
<dbReference type="OrthoDB" id="9811366at2"/>
<accession>A0A2T4U7U7</accession>
<dbReference type="NCBIfam" id="TIGR02174">
    <property type="entry name" value="CXXU_selWTH"/>
    <property type="match status" value="1"/>
</dbReference>
<dbReference type="EMBL" id="PZJJ01000006">
    <property type="protein sequence ID" value="PTL39483.1"/>
    <property type="molecule type" value="Genomic_DNA"/>
</dbReference>
<organism evidence="2 3">
    <name type="scientific">Alkalicoccus saliphilus</name>
    <dbReference type="NCBI Taxonomy" id="200989"/>
    <lineage>
        <taxon>Bacteria</taxon>
        <taxon>Bacillati</taxon>
        <taxon>Bacillota</taxon>
        <taxon>Bacilli</taxon>
        <taxon>Bacillales</taxon>
        <taxon>Bacillaceae</taxon>
        <taxon>Alkalicoccus</taxon>
    </lineage>
</organism>
<dbReference type="SUPFAM" id="SSF52833">
    <property type="entry name" value="Thioredoxin-like"/>
    <property type="match status" value="1"/>
</dbReference>
<protein>
    <recommendedName>
        <fullName evidence="4">SelT/SelW/SelH family protein</fullName>
    </recommendedName>
</protein>
<evidence type="ECO:0008006" key="4">
    <source>
        <dbReference type="Google" id="ProtNLM"/>
    </source>
</evidence>
<evidence type="ECO:0000256" key="1">
    <source>
        <dbReference type="ARBA" id="ARBA00023284"/>
    </source>
</evidence>
<sequence>MRREITCFELIPSSGGAFEVYKEGKLIYSKLSTGSFPDTESIIKLLK</sequence>
<comment type="caution">
    <text evidence="2">The sequence shown here is derived from an EMBL/GenBank/DDBJ whole genome shotgun (WGS) entry which is preliminary data.</text>
</comment>
<dbReference type="Proteomes" id="UP000240509">
    <property type="component" value="Unassembled WGS sequence"/>
</dbReference>
<dbReference type="Pfam" id="PF10262">
    <property type="entry name" value="Rdx"/>
    <property type="match status" value="1"/>
</dbReference>
<dbReference type="InterPro" id="IPR011893">
    <property type="entry name" value="Selenoprotein_Rdx-typ"/>
</dbReference>
<dbReference type="Gene3D" id="3.40.30.10">
    <property type="entry name" value="Glutaredoxin"/>
    <property type="match status" value="1"/>
</dbReference>